<dbReference type="Proteomes" id="UP000254919">
    <property type="component" value="Unassembled WGS sequence"/>
</dbReference>
<evidence type="ECO:0000256" key="2">
    <source>
        <dbReference type="ARBA" id="ARBA00022475"/>
    </source>
</evidence>
<feature type="transmembrane region" description="Helical" evidence="6">
    <location>
        <begin position="188"/>
        <end position="208"/>
    </location>
</feature>
<keyword evidence="3 6" id="KW-0812">Transmembrane</keyword>
<evidence type="ECO:0000256" key="4">
    <source>
        <dbReference type="ARBA" id="ARBA00022989"/>
    </source>
</evidence>
<keyword evidence="4 6" id="KW-1133">Transmembrane helix</keyword>
<feature type="transmembrane region" description="Helical" evidence="6">
    <location>
        <begin position="74"/>
        <end position="96"/>
    </location>
</feature>
<feature type="transmembrane region" description="Helical" evidence="6">
    <location>
        <begin position="282"/>
        <end position="300"/>
    </location>
</feature>
<dbReference type="GO" id="GO:0005886">
    <property type="term" value="C:plasma membrane"/>
    <property type="evidence" value="ECO:0007669"/>
    <property type="project" value="UniProtKB-SubCell"/>
</dbReference>
<evidence type="ECO:0000256" key="6">
    <source>
        <dbReference type="SAM" id="Phobius"/>
    </source>
</evidence>
<dbReference type="InterPro" id="IPR000620">
    <property type="entry name" value="EamA_dom"/>
</dbReference>
<organism evidence="8 9">
    <name type="scientific">Roseomonas mucosa</name>
    <dbReference type="NCBI Taxonomy" id="207340"/>
    <lineage>
        <taxon>Bacteria</taxon>
        <taxon>Pseudomonadati</taxon>
        <taxon>Pseudomonadota</taxon>
        <taxon>Alphaproteobacteria</taxon>
        <taxon>Acetobacterales</taxon>
        <taxon>Roseomonadaceae</taxon>
        <taxon>Roseomonas</taxon>
    </lineage>
</organism>
<protein>
    <submittedName>
        <fullName evidence="8">Carboxylate/amino acid/amine transporter</fullName>
    </submittedName>
</protein>
<feature type="transmembrane region" description="Helical" evidence="6">
    <location>
        <begin position="128"/>
        <end position="149"/>
    </location>
</feature>
<feature type="domain" description="EamA" evidence="7">
    <location>
        <begin position="11"/>
        <end position="143"/>
    </location>
</feature>
<name>A0A379MWK9_9PROT</name>
<evidence type="ECO:0000259" key="7">
    <source>
        <dbReference type="Pfam" id="PF00892"/>
    </source>
</evidence>
<dbReference type="AlphaFoldDB" id="A0A379MWK9"/>
<evidence type="ECO:0000313" key="8">
    <source>
        <dbReference type="EMBL" id="SUE38935.1"/>
    </source>
</evidence>
<proteinExistence type="predicted"/>
<gene>
    <name evidence="8" type="ORF">NCTC13291_00968</name>
</gene>
<dbReference type="InterPro" id="IPR051258">
    <property type="entry name" value="Diverse_Substrate_Transporter"/>
</dbReference>
<dbReference type="SUPFAM" id="SSF103481">
    <property type="entry name" value="Multidrug resistance efflux transporter EmrE"/>
    <property type="match status" value="1"/>
</dbReference>
<evidence type="ECO:0000256" key="5">
    <source>
        <dbReference type="ARBA" id="ARBA00023136"/>
    </source>
</evidence>
<keyword evidence="2" id="KW-1003">Cell membrane</keyword>
<keyword evidence="5 6" id="KW-0472">Membrane</keyword>
<dbReference type="RefSeq" id="WP_081798619.1">
    <property type="nucleotide sequence ID" value="NZ_CP025196.1"/>
</dbReference>
<feature type="transmembrane region" description="Helical" evidence="6">
    <location>
        <begin position="47"/>
        <end position="67"/>
    </location>
</feature>
<dbReference type="PANTHER" id="PTHR42920">
    <property type="entry name" value="OS03G0707200 PROTEIN-RELATED"/>
    <property type="match status" value="1"/>
</dbReference>
<evidence type="ECO:0000313" key="9">
    <source>
        <dbReference type="Proteomes" id="UP000254919"/>
    </source>
</evidence>
<dbReference type="InterPro" id="IPR037185">
    <property type="entry name" value="EmrE-like"/>
</dbReference>
<dbReference type="Pfam" id="PF00892">
    <property type="entry name" value="EamA"/>
    <property type="match status" value="1"/>
</dbReference>
<reference evidence="8 9" key="1">
    <citation type="submission" date="2018-06" db="EMBL/GenBank/DDBJ databases">
        <authorList>
            <consortium name="Pathogen Informatics"/>
            <person name="Doyle S."/>
        </authorList>
    </citation>
    <scope>NUCLEOTIDE SEQUENCE [LARGE SCALE GENOMIC DNA]</scope>
    <source>
        <strain evidence="8 9">NCTC13291</strain>
    </source>
</reference>
<feature type="transmembrane region" description="Helical" evidence="6">
    <location>
        <begin position="7"/>
        <end position="27"/>
    </location>
</feature>
<sequence length="331" mass="33821">MVRVPVWLRGGAMLAGTAVAWGGMFAVTKPLMGMVDPFTLTLLRYGVTAPVFLALLVLVEGVGALRLEGRGWRLWWLGTLGFAGFGVLAFLGLRVAQPEHAAVIPATMPLIAVAVAAWRARRRPSGRVLLAVALGLAGVVLVVTRGAPLELVRGGAGRGEALVFLGASLWVFYTLGAAAFPGWSGLRYTALSCALGVLSIAALDVLAFAGGWARWPGGVVLAGAWPELGYLIGVASVLGVLGWNAGMRAMGAARGVLFINLVPVTAFAIAVVGGRVPVGAELAGVALVIAALVLNSFAGVRDAGAVPREAVVPVAAGCGVREAVPLRVAGR</sequence>
<feature type="transmembrane region" description="Helical" evidence="6">
    <location>
        <begin position="161"/>
        <end position="181"/>
    </location>
</feature>
<evidence type="ECO:0000256" key="3">
    <source>
        <dbReference type="ARBA" id="ARBA00022692"/>
    </source>
</evidence>
<feature type="transmembrane region" description="Helical" evidence="6">
    <location>
        <begin position="257"/>
        <end position="276"/>
    </location>
</feature>
<accession>A0A379MWK9</accession>
<dbReference type="PANTHER" id="PTHR42920:SF14">
    <property type="entry name" value="TRANSPORTER, DRUG_METABOLITE EXPORTER FAMILY"/>
    <property type="match status" value="1"/>
</dbReference>
<evidence type="ECO:0000256" key="1">
    <source>
        <dbReference type="ARBA" id="ARBA00004651"/>
    </source>
</evidence>
<feature type="transmembrane region" description="Helical" evidence="6">
    <location>
        <begin position="102"/>
        <end position="121"/>
    </location>
</feature>
<dbReference type="EMBL" id="UGVN01000001">
    <property type="protein sequence ID" value="SUE38935.1"/>
    <property type="molecule type" value="Genomic_DNA"/>
</dbReference>
<comment type="subcellular location">
    <subcellularLocation>
        <location evidence="1">Cell membrane</location>
        <topology evidence="1">Multi-pass membrane protein</topology>
    </subcellularLocation>
</comment>
<feature type="transmembrane region" description="Helical" evidence="6">
    <location>
        <begin position="228"/>
        <end position="245"/>
    </location>
</feature>